<reference evidence="1" key="1">
    <citation type="submission" date="2020-04" db="EMBL/GenBank/DDBJ databases">
        <authorList>
            <person name="Alioto T."/>
            <person name="Alioto T."/>
            <person name="Gomez Garrido J."/>
        </authorList>
    </citation>
    <scope>NUCLEOTIDE SEQUENCE</scope>
    <source>
        <strain evidence="1">A484AB</strain>
    </source>
</reference>
<dbReference type="AlphaFoldDB" id="A0A6S7FM88"/>
<organism evidence="1 2">
    <name type="scientific">Paramuricea clavata</name>
    <name type="common">Red gorgonian</name>
    <name type="synonym">Violescent sea-whip</name>
    <dbReference type="NCBI Taxonomy" id="317549"/>
    <lineage>
        <taxon>Eukaryota</taxon>
        <taxon>Metazoa</taxon>
        <taxon>Cnidaria</taxon>
        <taxon>Anthozoa</taxon>
        <taxon>Octocorallia</taxon>
        <taxon>Malacalcyonacea</taxon>
        <taxon>Plexauridae</taxon>
        <taxon>Paramuricea</taxon>
    </lineage>
</organism>
<evidence type="ECO:0000313" key="2">
    <source>
        <dbReference type="Proteomes" id="UP001152795"/>
    </source>
</evidence>
<dbReference type="EMBL" id="CACRXK020000340">
    <property type="protein sequence ID" value="CAB3980964.1"/>
    <property type="molecule type" value="Genomic_DNA"/>
</dbReference>
<dbReference type="OrthoDB" id="5988294at2759"/>
<evidence type="ECO:0000313" key="1">
    <source>
        <dbReference type="EMBL" id="CAB3980964.1"/>
    </source>
</evidence>
<keyword evidence="2" id="KW-1185">Reference proteome</keyword>
<sequence length="297" mass="33093">MAVHDALLASTCEELHVVRNVDDLHKFVFIREKKATKQKNNKHVPMATTSKDHLDFVVSLTNSEESDESTSVCSCDSDDEPIDVFEDNPELPIFYRGELAGVPVVKVAEILLSPRLVLSGKVAKDKPVAVSKNVGFVFDNRHFKNTKDILSDSLGVWECTGTKTFHCIFTEDQVKLTDAKNMGNVILCSKLSDAFIKTRQQKMLREISHFKRRDEVKLGNFTMGILPRAVVLSSRLRLVAVDLLLEEKGGIKSIRSSGDIACDRQQAANFRRDVKEKENKIASSCSDPLLTDGSLQA</sequence>
<comment type="caution">
    <text evidence="1">The sequence shown here is derived from an EMBL/GenBank/DDBJ whole genome shotgun (WGS) entry which is preliminary data.</text>
</comment>
<proteinExistence type="predicted"/>
<dbReference type="Proteomes" id="UP001152795">
    <property type="component" value="Unassembled WGS sequence"/>
</dbReference>
<gene>
    <name evidence="1" type="ORF">PACLA_8A054694</name>
</gene>
<name>A0A6S7FM88_PARCT</name>
<accession>A0A6S7FM88</accession>
<protein>
    <submittedName>
        <fullName evidence="1">Uncharacterized protein</fullName>
    </submittedName>
</protein>